<gene>
    <name evidence="1" type="ORF">CITCOLO1_LOCUS20221</name>
</gene>
<accession>A0ABP0ZAC0</accession>
<evidence type="ECO:0000313" key="1">
    <source>
        <dbReference type="EMBL" id="CAK9327830.1"/>
    </source>
</evidence>
<proteinExistence type="predicted"/>
<sequence>MSPNRLSRITNTPPKIWAIHSFSECIESTSSPFSTTLTTSSSAPIVKLGSLDPSRGWLTHLLPFYPSFPALRGQSLLEYHRRSLAPCTDDAQYCRIVHSLRYWLVNLTMDAL</sequence>
<protein>
    <submittedName>
        <fullName evidence="1">Uncharacterized protein</fullName>
    </submittedName>
</protein>
<evidence type="ECO:0000313" key="2">
    <source>
        <dbReference type="Proteomes" id="UP001642487"/>
    </source>
</evidence>
<dbReference type="Proteomes" id="UP001642487">
    <property type="component" value="Chromosome 8"/>
</dbReference>
<dbReference type="EMBL" id="OZ021742">
    <property type="protein sequence ID" value="CAK9327830.1"/>
    <property type="molecule type" value="Genomic_DNA"/>
</dbReference>
<name>A0ABP0ZAC0_9ROSI</name>
<organism evidence="1 2">
    <name type="scientific">Citrullus colocynthis</name>
    <name type="common">colocynth</name>
    <dbReference type="NCBI Taxonomy" id="252529"/>
    <lineage>
        <taxon>Eukaryota</taxon>
        <taxon>Viridiplantae</taxon>
        <taxon>Streptophyta</taxon>
        <taxon>Embryophyta</taxon>
        <taxon>Tracheophyta</taxon>
        <taxon>Spermatophyta</taxon>
        <taxon>Magnoliopsida</taxon>
        <taxon>eudicotyledons</taxon>
        <taxon>Gunneridae</taxon>
        <taxon>Pentapetalae</taxon>
        <taxon>rosids</taxon>
        <taxon>fabids</taxon>
        <taxon>Cucurbitales</taxon>
        <taxon>Cucurbitaceae</taxon>
        <taxon>Benincaseae</taxon>
        <taxon>Citrullus</taxon>
    </lineage>
</organism>
<keyword evidence="2" id="KW-1185">Reference proteome</keyword>
<reference evidence="1 2" key="1">
    <citation type="submission" date="2024-03" db="EMBL/GenBank/DDBJ databases">
        <authorList>
            <person name="Gkanogiannis A."/>
            <person name="Becerra Lopez-Lavalle L."/>
        </authorList>
    </citation>
    <scope>NUCLEOTIDE SEQUENCE [LARGE SCALE GENOMIC DNA]</scope>
</reference>